<evidence type="ECO:0000256" key="5">
    <source>
        <dbReference type="ARBA" id="ARBA00022692"/>
    </source>
</evidence>
<evidence type="ECO:0000256" key="4">
    <source>
        <dbReference type="ARBA" id="ARBA00022448"/>
    </source>
</evidence>
<dbReference type="PANTHER" id="PTHR12443">
    <property type="entry name" value="TRANSLOCATION PROTEIN SEC62"/>
    <property type="match status" value="1"/>
</dbReference>
<dbReference type="PANTHER" id="PTHR12443:SF9">
    <property type="entry name" value="TRANSLOCATION PROTEIN SEC62"/>
    <property type="match status" value="1"/>
</dbReference>
<evidence type="ECO:0000256" key="8">
    <source>
        <dbReference type="ARBA" id="ARBA00022989"/>
    </source>
</evidence>
<feature type="region of interest" description="Disordered" evidence="11">
    <location>
        <begin position="218"/>
        <end position="272"/>
    </location>
</feature>
<comment type="caution">
    <text evidence="13">The sequence shown here is derived from an EMBL/GenBank/DDBJ whole genome shotgun (WGS) entry which is preliminary data.</text>
</comment>
<dbReference type="EMBL" id="JABCKI010005837">
    <property type="protein sequence ID" value="KAG5637352.1"/>
    <property type="molecule type" value="Genomic_DNA"/>
</dbReference>
<name>A0A9P7FRU0_9AGAR</name>
<comment type="subcellular location">
    <subcellularLocation>
        <location evidence="1">Endoplasmic reticulum membrane</location>
        <topology evidence="1">Multi-pass membrane protein</topology>
    </subcellularLocation>
</comment>
<dbReference type="InterPro" id="IPR011553">
    <property type="entry name" value="Sec62_asco"/>
</dbReference>
<dbReference type="NCBIfam" id="TIGR00869">
    <property type="entry name" value="sec62"/>
    <property type="match status" value="1"/>
</dbReference>
<evidence type="ECO:0000256" key="7">
    <source>
        <dbReference type="ARBA" id="ARBA00022927"/>
    </source>
</evidence>
<keyword evidence="6" id="KW-0256">Endoplasmic reticulum</keyword>
<feature type="compositionally biased region" description="Basic and acidic residues" evidence="11">
    <location>
        <begin position="253"/>
        <end position="265"/>
    </location>
</feature>
<dbReference type="Pfam" id="PF03839">
    <property type="entry name" value="Sec62"/>
    <property type="match status" value="1"/>
</dbReference>
<keyword evidence="5 12" id="KW-0812">Transmembrane</keyword>
<proteinExistence type="inferred from homology"/>
<keyword evidence="4" id="KW-0813">Transport</keyword>
<organism evidence="13 14">
    <name type="scientific">Sphagnurus paluster</name>
    <dbReference type="NCBI Taxonomy" id="117069"/>
    <lineage>
        <taxon>Eukaryota</taxon>
        <taxon>Fungi</taxon>
        <taxon>Dikarya</taxon>
        <taxon>Basidiomycota</taxon>
        <taxon>Agaricomycotina</taxon>
        <taxon>Agaricomycetes</taxon>
        <taxon>Agaricomycetidae</taxon>
        <taxon>Agaricales</taxon>
        <taxon>Tricholomatineae</taxon>
        <taxon>Lyophyllaceae</taxon>
        <taxon>Sphagnurus</taxon>
    </lineage>
</organism>
<dbReference type="AlphaFoldDB" id="A0A9P7FRU0"/>
<feature type="transmembrane region" description="Helical" evidence="12">
    <location>
        <begin position="154"/>
        <end position="187"/>
    </location>
</feature>
<dbReference type="OrthoDB" id="200187at2759"/>
<accession>A0A9P7FRU0</accession>
<keyword evidence="9" id="KW-0811">Translocation</keyword>
<evidence type="ECO:0000256" key="6">
    <source>
        <dbReference type="ARBA" id="ARBA00022824"/>
    </source>
</evidence>
<keyword evidence="7" id="KW-0653">Protein transport</keyword>
<evidence type="ECO:0000256" key="1">
    <source>
        <dbReference type="ARBA" id="ARBA00004477"/>
    </source>
</evidence>
<reference evidence="13" key="2">
    <citation type="submission" date="2021-10" db="EMBL/GenBank/DDBJ databases">
        <title>Phylogenomics reveals ancestral predisposition of the termite-cultivated fungus Termitomyces towards a domesticated lifestyle.</title>
        <authorList>
            <person name="Auxier B."/>
            <person name="Grum-Grzhimaylo A."/>
            <person name="Cardenas M.E."/>
            <person name="Lodge J.D."/>
            <person name="Laessoe T."/>
            <person name="Pedersen O."/>
            <person name="Smith M.E."/>
            <person name="Kuyper T.W."/>
            <person name="Franco-Molano E.A."/>
            <person name="Baroni T.J."/>
            <person name="Aanen D.K."/>
        </authorList>
    </citation>
    <scope>NUCLEOTIDE SEQUENCE</scope>
    <source>
        <strain evidence="13">D49</strain>
    </source>
</reference>
<evidence type="ECO:0000313" key="13">
    <source>
        <dbReference type="EMBL" id="KAG5637352.1"/>
    </source>
</evidence>
<gene>
    <name evidence="13" type="ORF">H0H81_004864</name>
</gene>
<reference evidence="13" key="1">
    <citation type="submission" date="2021-02" db="EMBL/GenBank/DDBJ databases">
        <authorList>
            <person name="Nieuwenhuis M."/>
            <person name="Van De Peppel L.J.J."/>
        </authorList>
    </citation>
    <scope>NUCLEOTIDE SEQUENCE</scope>
    <source>
        <strain evidence="13">D49</strain>
    </source>
</reference>
<dbReference type="InterPro" id="IPR004728">
    <property type="entry name" value="Sec62"/>
</dbReference>
<keyword evidence="8 12" id="KW-1133">Transmembrane helix</keyword>
<evidence type="ECO:0000256" key="10">
    <source>
        <dbReference type="ARBA" id="ARBA00023136"/>
    </source>
</evidence>
<evidence type="ECO:0000313" key="14">
    <source>
        <dbReference type="Proteomes" id="UP000717328"/>
    </source>
</evidence>
<comment type="similarity">
    <text evidence="2">Belongs to the SEC62 family.</text>
</comment>
<evidence type="ECO:0000256" key="2">
    <source>
        <dbReference type="ARBA" id="ARBA00010604"/>
    </source>
</evidence>
<protein>
    <recommendedName>
        <fullName evidence="3">Translocation protein SEC62</fullName>
    </recommendedName>
</protein>
<evidence type="ECO:0000256" key="3">
    <source>
        <dbReference type="ARBA" id="ARBA00021257"/>
    </source>
</evidence>
<evidence type="ECO:0000256" key="12">
    <source>
        <dbReference type="SAM" id="Phobius"/>
    </source>
</evidence>
<sequence>MEQQLKAPAEIKNVAQFLRGALKARVGAMNGKRLDYFKGMVVGKSAIKALQTPAYQKLKDVPPVTNEEQAVALLSAVNAFAFFLRVQRGGPSGSSSSSPKNLQIIQEQMFVADEYYAWFFEGSQWTTYAGGILMVAIMLAGVMFPLWPPIMRLGVWYLSIGLLGLIGLFFAIAIVRLIFYVITIVVASPGIWIFPKLFADVGFVESFIPLWEWDLPKKKKKKSEKGEKKSKGKAPADLNNGSGAYIEEVDDSGDSRPHSRSARIEEVDDEDA</sequence>
<dbReference type="GO" id="GO:0005789">
    <property type="term" value="C:endoplasmic reticulum membrane"/>
    <property type="evidence" value="ECO:0007669"/>
    <property type="project" value="UniProtKB-SubCell"/>
</dbReference>
<evidence type="ECO:0000256" key="9">
    <source>
        <dbReference type="ARBA" id="ARBA00023010"/>
    </source>
</evidence>
<dbReference type="Proteomes" id="UP000717328">
    <property type="component" value="Unassembled WGS sequence"/>
</dbReference>
<feature type="transmembrane region" description="Helical" evidence="12">
    <location>
        <begin position="125"/>
        <end position="147"/>
    </location>
</feature>
<keyword evidence="14" id="KW-1185">Reference proteome</keyword>
<keyword evidence="10 12" id="KW-0472">Membrane</keyword>
<evidence type="ECO:0000256" key="11">
    <source>
        <dbReference type="SAM" id="MobiDB-lite"/>
    </source>
</evidence>
<dbReference type="GO" id="GO:0031204">
    <property type="term" value="P:post-translational protein targeting to membrane, translocation"/>
    <property type="evidence" value="ECO:0007669"/>
    <property type="project" value="TreeGrafter"/>
</dbReference>